<sequence length="159" mass="17568">MRPRYASLLSAVAVCSLILIFFAACGQNTSSQGIDKPNPKLKTVTLTIGEATVKAEVAMTETERNRGLMYRTSLRDGEGMLFVFDRDQQVSFWMKNTKLPLSIAYIISDGTIVQILDLVPYSEEPRPSARSIRYALEVPQGWFGRAGVKVGDKVAIPPL</sequence>
<dbReference type="InterPro" id="IPR003795">
    <property type="entry name" value="DUF192"/>
</dbReference>
<evidence type="ECO:0000313" key="2">
    <source>
        <dbReference type="EMBL" id="SLM14549.1"/>
    </source>
</evidence>
<dbReference type="PANTHER" id="PTHR37953:SF1">
    <property type="entry name" value="UPF0127 PROTEIN MJ1496"/>
    <property type="match status" value="1"/>
</dbReference>
<dbReference type="InterPro" id="IPR038695">
    <property type="entry name" value="Saro_0823-like_sf"/>
</dbReference>
<evidence type="ECO:0000256" key="1">
    <source>
        <dbReference type="SAM" id="SignalP"/>
    </source>
</evidence>
<protein>
    <recommendedName>
        <fullName evidence="3">DUF192 domain-containing protein</fullName>
    </recommendedName>
</protein>
<gene>
    <name evidence="2" type="ORF">SPIROBIBN47_340045</name>
</gene>
<dbReference type="EMBL" id="FWDM01000028">
    <property type="protein sequence ID" value="SLM14549.1"/>
    <property type="molecule type" value="Genomic_DNA"/>
</dbReference>
<name>A0A3P3XKF5_9SPIR</name>
<dbReference type="Pfam" id="PF02643">
    <property type="entry name" value="DUF192"/>
    <property type="match status" value="1"/>
</dbReference>
<dbReference type="AlphaFoldDB" id="A0A3P3XKF5"/>
<feature type="signal peptide" evidence="1">
    <location>
        <begin position="1"/>
        <end position="26"/>
    </location>
</feature>
<proteinExistence type="predicted"/>
<organism evidence="2">
    <name type="scientific">uncultured spirochete</name>
    <dbReference type="NCBI Taxonomy" id="156406"/>
    <lineage>
        <taxon>Bacteria</taxon>
        <taxon>Pseudomonadati</taxon>
        <taxon>Spirochaetota</taxon>
        <taxon>Spirochaetia</taxon>
        <taxon>Spirochaetales</taxon>
        <taxon>environmental samples</taxon>
    </lineage>
</organism>
<evidence type="ECO:0008006" key="3">
    <source>
        <dbReference type="Google" id="ProtNLM"/>
    </source>
</evidence>
<feature type="chain" id="PRO_5018029245" description="DUF192 domain-containing protein" evidence="1">
    <location>
        <begin position="27"/>
        <end position="159"/>
    </location>
</feature>
<dbReference type="Gene3D" id="2.60.120.1140">
    <property type="entry name" value="Protein of unknown function DUF192"/>
    <property type="match status" value="1"/>
</dbReference>
<dbReference type="PANTHER" id="PTHR37953">
    <property type="entry name" value="UPF0127 PROTEIN MJ1496"/>
    <property type="match status" value="1"/>
</dbReference>
<reference evidence="2" key="1">
    <citation type="submission" date="2017-02" db="EMBL/GenBank/DDBJ databases">
        <authorList>
            <person name="Regsiter A."/>
            <person name="William W."/>
        </authorList>
    </citation>
    <scope>NUCLEOTIDE SEQUENCE</scope>
    <source>
        <strain evidence="2">Bib</strain>
    </source>
</reference>
<keyword evidence="1" id="KW-0732">Signal</keyword>
<dbReference type="PROSITE" id="PS51257">
    <property type="entry name" value="PROKAR_LIPOPROTEIN"/>
    <property type="match status" value="1"/>
</dbReference>
<accession>A0A3P3XKF5</accession>